<reference evidence="3" key="3">
    <citation type="journal article" date="2021" name="Int. J. Parasitol.">
        <title>Comparative analysis of gene expression between Babesia bovis blood stages and kinetes allowed by improved genome annotation.</title>
        <authorList>
            <person name="Ueti M.W."/>
            <person name="Johnson W.C."/>
            <person name="Kappmeyer L.S."/>
            <person name="Herndon D.R."/>
            <person name="Mousel M.R."/>
            <person name="Reif K.E."/>
            <person name="Taus N.S."/>
            <person name="Ifeonu O.O."/>
            <person name="Silva J.C."/>
            <person name="Suarez C.E."/>
            <person name="Brayton K.A."/>
        </authorList>
    </citation>
    <scope>NUCLEOTIDE SEQUENCE [LARGE SCALE GENOMIC DNA]</scope>
</reference>
<comment type="caution">
    <text evidence="2">The sequence shown here is derived from an EMBL/GenBank/DDBJ whole genome shotgun (WGS) entry which is preliminary data.</text>
</comment>
<dbReference type="AlphaFoldDB" id="A7AMF2"/>
<evidence type="ECO:0000313" key="3">
    <source>
        <dbReference type="Proteomes" id="UP000002173"/>
    </source>
</evidence>
<dbReference type="OMA" id="GRCTSTH"/>
<name>A7AMF2_BABBO</name>
<dbReference type="Proteomes" id="UP000002173">
    <property type="component" value="Unassembled WGS sequence"/>
</dbReference>
<dbReference type="VEuPathDB" id="PiroplasmaDB:BBOV_III001690"/>
<dbReference type="EMBL" id="AAXT01000001">
    <property type="protein sequence ID" value="EDO07736.1"/>
    <property type="molecule type" value="Genomic_DNA"/>
</dbReference>
<dbReference type="RefSeq" id="XP_001611304.1">
    <property type="nucleotide sequence ID" value="XM_001611254.1"/>
</dbReference>
<dbReference type="InParanoid" id="A7AMF2"/>
<dbReference type="InterPro" id="IPR056318">
    <property type="entry name" value="Microp_apicomplexa_3"/>
</dbReference>
<gene>
    <name evidence="2" type="ORF">BBOV_III001690</name>
</gene>
<feature type="signal peptide" evidence="1">
    <location>
        <begin position="1"/>
        <end position="21"/>
    </location>
</feature>
<dbReference type="GeneID" id="5479549"/>
<keyword evidence="1" id="KW-0732">Signal</keyword>
<feature type="chain" id="PRO_5002704680" evidence="1">
    <location>
        <begin position="22"/>
        <end position="108"/>
    </location>
</feature>
<dbReference type="KEGG" id="bbo:BBOV_III001690"/>
<reference evidence="3" key="2">
    <citation type="journal article" date="2020" name="Data Brief">
        <title>Transcriptome dataset of Babesia bovis life stages within vertebrate and invertebrate hosts.</title>
        <authorList>
            <person name="Ueti M.W."/>
            <person name="Johnson W.C."/>
            <person name="Kappmeyer L.S."/>
            <person name="Herndon D.R."/>
            <person name="Mousel M.R."/>
            <person name="Reif K.E."/>
            <person name="Taus N.S."/>
            <person name="Ifeonu O.O."/>
            <person name="Silva J.C."/>
            <person name="Suarez C.E."/>
            <person name="Brayton K.A."/>
        </authorList>
    </citation>
    <scope>NUCLEOTIDE SEQUENCE [LARGE SCALE GENOMIC DNA]</scope>
</reference>
<protein>
    <submittedName>
        <fullName evidence="2">Uncharacterized protein</fullName>
    </submittedName>
</protein>
<evidence type="ECO:0000256" key="1">
    <source>
        <dbReference type="SAM" id="SignalP"/>
    </source>
</evidence>
<dbReference type="Pfam" id="PF23496">
    <property type="entry name" value="Microp_apicomplexa_3"/>
    <property type="match status" value="1"/>
</dbReference>
<evidence type="ECO:0000313" key="2">
    <source>
        <dbReference type="EMBL" id="EDO07736.1"/>
    </source>
</evidence>
<reference evidence="2 3" key="1">
    <citation type="journal article" date="2007" name="PLoS Pathog.">
        <title>Genome sequence of Babesia bovis and comparative analysis of apicomplexan hemoprotozoa.</title>
        <authorList>
            <person name="Brayton K.A."/>
            <person name="Lau A.O.T."/>
            <person name="Herndon D.R."/>
            <person name="Hannick L."/>
            <person name="Kappmeyer L.S."/>
            <person name="Berens S.J."/>
            <person name="Bidwell S.L."/>
            <person name="Brown W.C."/>
            <person name="Crabtree J."/>
            <person name="Fadrosh D."/>
            <person name="Feldblum T."/>
            <person name="Forberger H.A."/>
            <person name="Haas B.J."/>
            <person name="Howell J.M."/>
            <person name="Khouri H."/>
            <person name="Koo H."/>
            <person name="Mann D.J."/>
            <person name="Norimine J."/>
            <person name="Paulsen I.T."/>
            <person name="Radune D."/>
            <person name="Ren Q."/>
            <person name="Smith R.K. Jr."/>
            <person name="Suarez C.E."/>
            <person name="White O."/>
            <person name="Wortman J.R."/>
            <person name="Knowles D.P. Jr."/>
            <person name="McElwain T.F."/>
            <person name="Nene V.M."/>
        </authorList>
    </citation>
    <scope>NUCLEOTIDE SEQUENCE [LARGE SCALE GENOMIC DNA]</scope>
    <source>
        <strain evidence="2">T2Bo</strain>
    </source>
</reference>
<keyword evidence="3" id="KW-1185">Reference proteome</keyword>
<sequence length="108" mass="12234">MVYRISFFVTLLSSLTHLGRCTSTHRNNSALTPYVAHNDANEVSNGGTVILDNSNDAARLPFVEVYGGRAFHYENPKDFISNDLAERQKELQNLPAYETDAYETMRNF</sequence>
<accession>A7AMF2</accession>
<organism evidence="2 3">
    <name type="scientific">Babesia bovis</name>
    <dbReference type="NCBI Taxonomy" id="5865"/>
    <lineage>
        <taxon>Eukaryota</taxon>
        <taxon>Sar</taxon>
        <taxon>Alveolata</taxon>
        <taxon>Apicomplexa</taxon>
        <taxon>Aconoidasida</taxon>
        <taxon>Piroplasmida</taxon>
        <taxon>Babesiidae</taxon>
        <taxon>Babesia</taxon>
    </lineage>
</organism>
<proteinExistence type="predicted"/>